<accession>A0A2P2QK55</accession>
<dbReference type="AlphaFoldDB" id="A0A2P2QK55"/>
<evidence type="ECO:0000313" key="1">
    <source>
        <dbReference type="EMBL" id="MBX67353.1"/>
    </source>
</evidence>
<proteinExistence type="predicted"/>
<reference evidence="1" key="1">
    <citation type="submission" date="2018-02" db="EMBL/GenBank/DDBJ databases">
        <title>Rhizophora mucronata_Transcriptome.</title>
        <authorList>
            <person name="Meera S.P."/>
            <person name="Sreeshan A."/>
            <person name="Augustine A."/>
        </authorList>
    </citation>
    <scope>NUCLEOTIDE SEQUENCE</scope>
    <source>
        <tissue evidence="1">Leaf</tissue>
    </source>
</reference>
<protein>
    <submittedName>
        <fullName evidence="1">Uncharacterized protein</fullName>
    </submittedName>
</protein>
<name>A0A2P2QK55_RHIMU</name>
<dbReference type="EMBL" id="GGEC01086869">
    <property type="protein sequence ID" value="MBX67353.1"/>
    <property type="molecule type" value="Transcribed_RNA"/>
</dbReference>
<organism evidence="1">
    <name type="scientific">Rhizophora mucronata</name>
    <name type="common">Asiatic mangrove</name>
    <dbReference type="NCBI Taxonomy" id="61149"/>
    <lineage>
        <taxon>Eukaryota</taxon>
        <taxon>Viridiplantae</taxon>
        <taxon>Streptophyta</taxon>
        <taxon>Embryophyta</taxon>
        <taxon>Tracheophyta</taxon>
        <taxon>Spermatophyta</taxon>
        <taxon>Magnoliopsida</taxon>
        <taxon>eudicotyledons</taxon>
        <taxon>Gunneridae</taxon>
        <taxon>Pentapetalae</taxon>
        <taxon>rosids</taxon>
        <taxon>fabids</taxon>
        <taxon>Malpighiales</taxon>
        <taxon>Rhizophoraceae</taxon>
        <taxon>Rhizophora</taxon>
    </lineage>
</organism>
<sequence>MINKKKNLIFCLKHNKEFCSSSIKLTATI</sequence>